<dbReference type="GO" id="GO:0016625">
    <property type="term" value="F:oxidoreductase activity, acting on the aldehyde or oxo group of donors, iron-sulfur protein as acceptor"/>
    <property type="evidence" value="ECO:0007669"/>
    <property type="project" value="InterPro"/>
</dbReference>
<accession>A0A3R9QWV4</accession>
<dbReference type="InterPro" id="IPR036503">
    <property type="entry name" value="Ald_Fedxn_OxRdtase_N_sf"/>
</dbReference>
<dbReference type="AlphaFoldDB" id="A0A3R9QWV4"/>
<comment type="similarity">
    <text evidence="2">Belongs to the AOR/FOR family.</text>
</comment>
<dbReference type="SMART" id="SM00790">
    <property type="entry name" value="AFOR_N"/>
    <property type="match status" value="1"/>
</dbReference>
<dbReference type="EMBL" id="RCOS01000102">
    <property type="protein sequence ID" value="RSN74020.1"/>
    <property type="molecule type" value="Genomic_DNA"/>
</dbReference>
<dbReference type="OrthoDB" id="30771at2157"/>
<dbReference type="Gene3D" id="1.10.599.10">
    <property type="entry name" value="Aldehyde Ferredoxin Oxidoreductase Protein, subunit A, domain 3"/>
    <property type="match status" value="1"/>
</dbReference>
<dbReference type="RefSeq" id="WP_125671642.1">
    <property type="nucleotide sequence ID" value="NZ_RCOS01000102.1"/>
</dbReference>
<evidence type="ECO:0000256" key="2">
    <source>
        <dbReference type="ARBA" id="ARBA00011032"/>
    </source>
</evidence>
<dbReference type="SUPFAM" id="SSF56228">
    <property type="entry name" value="Aldehyde ferredoxin oxidoreductase, N-terminal domain"/>
    <property type="match status" value="1"/>
</dbReference>
<comment type="caution">
    <text evidence="10">The sequence shown here is derived from an EMBL/GenBank/DDBJ whole genome shotgun (WGS) entry which is preliminary data.</text>
</comment>
<evidence type="ECO:0000313" key="10">
    <source>
        <dbReference type="EMBL" id="RSN74020.1"/>
    </source>
</evidence>
<proteinExistence type="inferred from homology"/>
<evidence type="ECO:0000256" key="3">
    <source>
        <dbReference type="ARBA" id="ARBA00022485"/>
    </source>
</evidence>
<organism evidence="10 11">
    <name type="scientific">Candidatus Methanodesulfokora washburnensis</name>
    <dbReference type="NCBI Taxonomy" id="2478471"/>
    <lineage>
        <taxon>Archaea</taxon>
        <taxon>Thermoproteota</taxon>
        <taxon>Candidatus Korarchaeia</taxon>
        <taxon>Candidatus Korarchaeia incertae sedis</taxon>
        <taxon>Candidatus Methanodesulfokora</taxon>
    </lineage>
</organism>
<keyword evidence="3" id="KW-0004">4Fe-4S</keyword>
<evidence type="ECO:0000256" key="1">
    <source>
        <dbReference type="ARBA" id="ARBA00001966"/>
    </source>
</evidence>
<comment type="cofactor">
    <cofactor evidence="1">
        <name>[4Fe-4S] cluster</name>
        <dbReference type="ChEBI" id="CHEBI:49883"/>
    </cofactor>
</comment>
<dbReference type="InterPro" id="IPR001203">
    <property type="entry name" value="OxRdtase_Ald_Fedxn_C"/>
</dbReference>
<comment type="cofactor">
    <cofactor evidence="8">
        <name>tungstopterin</name>
        <dbReference type="ChEBI" id="CHEBI:30402"/>
    </cofactor>
</comment>
<protein>
    <submittedName>
        <fullName evidence="10">Aldehyde ferredoxin oxidoreductase</fullName>
    </submittedName>
</protein>
<dbReference type="GO" id="GO:0009055">
    <property type="term" value="F:electron transfer activity"/>
    <property type="evidence" value="ECO:0007669"/>
    <property type="project" value="InterPro"/>
</dbReference>
<gene>
    <name evidence="10" type="ORF">D6D85_08885</name>
</gene>
<evidence type="ECO:0000256" key="7">
    <source>
        <dbReference type="ARBA" id="ARBA00023014"/>
    </source>
</evidence>
<sequence>MVGPYSGYLLRIDLSTSRIRREEIPKRWLDLYVGGRGLGLKYLYEEVPKGTDPLGPENKIFIMTGPLTGSLGPLTGRCCMVTKSPKTGTVNDGYAGGHIGPELKYCGYDGLVIEGRSEKPVYIRIMDKEAEIRDASHLWGKRVYETSEEMKKEIGRHASTAVIGPAGENLSLISCVAVDSHFVFGRGGTGAVFGSKKLKGIVISASERKMELPERFNDAVKKVLKESVMTEANMWAKTDGTPIIVDMSNAAGVLPTMNFREGYFEGASGINTDAIKSRLSRRVACHSCPMACKKKIKTRYGELKAPEYETIGTMGSNLGISSIEDLAKLGALADDLGFDTISLGVTLSFATELTERGIVKTDLSWEDAESYAKMIEDMAFRRGFGAKLADGVRKAVERIGSETSRYALHIKGSEIPAYDPRGSFGMALAYATADRGACHLRAWTIADEAFGKMNPYTLDGKAELTKELQDKNSIKWSLIICDFWLASYEDMAILLGAALDKEISVEYLRKCGERIWNLSRLFNVREGFSRKDDYPPERFLKESHTKGASAGKVINIEEYEKALDEYYRIRGWDRNGIPTKAKLMELDLLEEAEKAEREGVSLP</sequence>
<dbReference type="InterPro" id="IPR013985">
    <property type="entry name" value="Ald_Fedxn_OxRdtase_dom3"/>
</dbReference>
<dbReference type="Pfam" id="PF02730">
    <property type="entry name" value="AFOR_N"/>
    <property type="match status" value="1"/>
</dbReference>
<reference evidence="10 11" key="1">
    <citation type="submission" date="2018-10" db="EMBL/GenBank/DDBJ databases">
        <title>Co-occurring genomic capacity for anaerobic methane metabolism and dissimilatory sulfite reduction discovered in the Korarchaeota.</title>
        <authorList>
            <person name="Mckay L.J."/>
            <person name="Dlakic M."/>
            <person name="Fields M.W."/>
            <person name="Delmont T.O."/>
            <person name="Eren A.M."/>
            <person name="Jay Z.J."/>
            <person name="Klingelsmith K.B."/>
            <person name="Rusch D.B."/>
            <person name="Inskeep W.P."/>
        </authorList>
    </citation>
    <scope>NUCLEOTIDE SEQUENCE [LARGE SCALE GENOMIC DNA]</scope>
    <source>
        <strain evidence="10 11">MDKW</strain>
    </source>
</reference>
<dbReference type="GO" id="GO:0051539">
    <property type="term" value="F:4 iron, 4 sulfur cluster binding"/>
    <property type="evidence" value="ECO:0007669"/>
    <property type="project" value="UniProtKB-KW"/>
</dbReference>
<evidence type="ECO:0000256" key="6">
    <source>
        <dbReference type="ARBA" id="ARBA00023004"/>
    </source>
</evidence>
<keyword evidence="5" id="KW-0560">Oxidoreductase</keyword>
<dbReference type="InterPro" id="IPR036021">
    <property type="entry name" value="Tungsten_al_ferr_oxy-like_C"/>
</dbReference>
<dbReference type="InterPro" id="IPR013984">
    <property type="entry name" value="Ald_Fedxn_OxRdtase_dom2"/>
</dbReference>
<evidence type="ECO:0000313" key="11">
    <source>
        <dbReference type="Proteomes" id="UP000277582"/>
    </source>
</evidence>
<dbReference type="GO" id="GO:0046872">
    <property type="term" value="F:metal ion binding"/>
    <property type="evidence" value="ECO:0007669"/>
    <property type="project" value="UniProtKB-KW"/>
</dbReference>
<dbReference type="PANTHER" id="PTHR30038">
    <property type="entry name" value="ALDEHYDE FERREDOXIN OXIDOREDUCTASE"/>
    <property type="match status" value="1"/>
</dbReference>
<name>A0A3R9QWV4_9CREN</name>
<evidence type="ECO:0000256" key="8">
    <source>
        <dbReference type="ARBA" id="ARBA00049934"/>
    </source>
</evidence>
<dbReference type="Pfam" id="PF01314">
    <property type="entry name" value="AFOR_C"/>
    <property type="match status" value="1"/>
</dbReference>
<evidence type="ECO:0000256" key="4">
    <source>
        <dbReference type="ARBA" id="ARBA00022723"/>
    </source>
</evidence>
<dbReference type="Gene3D" id="1.10.569.10">
    <property type="entry name" value="Aldehyde Ferredoxin Oxidoreductase Protein, subunit A, domain 2"/>
    <property type="match status" value="1"/>
</dbReference>
<dbReference type="SUPFAM" id="SSF48310">
    <property type="entry name" value="Aldehyde ferredoxin oxidoreductase, C-terminal domains"/>
    <property type="match status" value="1"/>
</dbReference>
<dbReference type="InterPro" id="IPR013983">
    <property type="entry name" value="Ald_Fedxn_OxRdtase_N"/>
</dbReference>
<dbReference type="PANTHER" id="PTHR30038:SF0">
    <property type="entry name" value="TUNGSTEN-CONTAINING ALDEHYDE FERREDOXIN OXIDOREDUCTASE"/>
    <property type="match status" value="1"/>
</dbReference>
<keyword evidence="7" id="KW-0411">Iron-sulfur</keyword>
<evidence type="ECO:0000256" key="5">
    <source>
        <dbReference type="ARBA" id="ARBA00023002"/>
    </source>
</evidence>
<dbReference type="Gene3D" id="3.60.9.10">
    <property type="entry name" value="Aldehyde ferredoxin oxidoreductase, N-terminal domain"/>
    <property type="match status" value="1"/>
</dbReference>
<evidence type="ECO:0000259" key="9">
    <source>
        <dbReference type="SMART" id="SM00790"/>
    </source>
</evidence>
<feature type="domain" description="Aldehyde ferredoxin oxidoreductase N-terminal" evidence="9">
    <location>
        <begin position="5"/>
        <end position="207"/>
    </location>
</feature>
<dbReference type="InterPro" id="IPR051919">
    <property type="entry name" value="W-dependent_AOR"/>
</dbReference>
<dbReference type="Proteomes" id="UP000277582">
    <property type="component" value="Unassembled WGS sequence"/>
</dbReference>
<keyword evidence="4" id="KW-0479">Metal-binding</keyword>
<keyword evidence="11" id="KW-1185">Reference proteome</keyword>
<keyword evidence="6" id="KW-0408">Iron</keyword>